<dbReference type="PANTHER" id="PTHR48097:SF9">
    <property type="entry name" value="L-THREONINE ALDOLASE"/>
    <property type="match status" value="1"/>
</dbReference>
<dbReference type="GO" id="GO:0006567">
    <property type="term" value="P:L-threonine catabolic process"/>
    <property type="evidence" value="ECO:0007669"/>
    <property type="project" value="TreeGrafter"/>
</dbReference>
<name>A0AAW2ZEE0_9EUKA</name>
<evidence type="ECO:0000313" key="7">
    <source>
        <dbReference type="Proteomes" id="UP001431209"/>
    </source>
</evidence>
<dbReference type="GO" id="GO:0008732">
    <property type="term" value="F:L-allo-threonine aldolase activity"/>
    <property type="evidence" value="ECO:0007669"/>
    <property type="project" value="TreeGrafter"/>
</dbReference>
<dbReference type="FunFam" id="3.40.640.10:FF:000030">
    <property type="entry name" value="Low-specificity L-threonine aldolase"/>
    <property type="match status" value="1"/>
</dbReference>
<dbReference type="AlphaFoldDB" id="A0AAW2ZEE0"/>
<keyword evidence="3" id="KW-0663">Pyridoxal phosphate</keyword>
<dbReference type="InterPro" id="IPR001597">
    <property type="entry name" value="ArAA_b-elim_lyase/Thr_aldolase"/>
</dbReference>
<gene>
    <name evidence="6" type="ORF">AKO1_001301</name>
</gene>
<evidence type="ECO:0000256" key="2">
    <source>
        <dbReference type="ARBA" id="ARBA00006966"/>
    </source>
</evidence>
<dbReference type="GO" id="GO:0005829">
    <property type="term" value="C:cytosol"/>
    <property type="evidence" value="ECO:0007669"/>
    <property type="project" value="TreeGrafter"/>
</dbReference>
<dbReference type="InterPro" id="IPR015421">
    <property type="entry name" value="PyrdxlP-dep_Trfase_major"/>
</dbReference>
<dbReference type="Proteomes" id="UP001431209">
    <property type="component" value="Unassembled WGS sequence"/>
</dbReference>
<dbReference type="Pfam" id="PF01212">
    <property type="entry name" value="Beta_elim_lyase"/>
    <property type="match status" value="1"/>
</dbReference>
<proteinExistence type="inferred from homology"/>
<dbReference type="InterPro" id="IPR023603">
    <property type="entry name" value="Low_specificity_L-TA-like"/>
</dbReference>
<dbReference type="Gene3D" id="3.90.1150.10">
    <property type="entry name" value="Aspartate Aminotransferase, domain 1"/>
    <property type="match status" value="1"/>
</dbReference>
<organism evidence="6 7">
    <name type="scientific">Acrasis kona</name>
    <dbReference type="NCBI Taxonomy" id="1008807"/>
    <lineage>
        <taxon>Eukaryota</taxon>
        <taxon>Discoba</taxon>
        <taxon>Heterolobosea</taxon>
        <taxon>Tetramitia</taxon>
        <taxon>Eutetramitia</taxon>
        <taxon>Acrasidae</taxon>
        <taxon>Acrasis</taxon>
    </lineage>
</organism>
<dbReference type="CDD" id="cd06502">
    <property type="entry name" value="TA_like"/>
    <property type="match status" value="1"/>
</dbReference>
<dbReference type="NCBIfam" id="NF041359">
    <property type="entry name" value="GntG_guanitoxin"/>
    <property type="match status" value="1"/>
</dbReference>
<feature type="domain" description="Aromatic amino acid beta-eliminating lyase/threonine aldolase" evidence="5">
    <location>
        <begin position="8"/>
        <end position="289"/>
    </location>
</feature>
<dbReference type="InterPro" id="IPR015424">
    <property type="entry name" value="PyrdxlP-dep_Trfase"/>
</dbReference>
<evidence type="ECO:0000256" key="1">
    <source>
        <dbReference type="ARBA" id="ARBA00001933"/>
    </source>
</evidence>
<evidence type="ECO:0000313" key="6">
    <source>
        <dbReference type="EMBL" id="KAL0486982.1"/>
    </source>
</evidence>
<comment type="similarity">
    <text evidence="2">Belongs to the threonine aldolase family.</text>
</comment>
<dbReference type="SUPFAM" id="SSF53383">
    <property type="entry name" value="PLP-dependent transferases"/>
    <property type="match status" value="1"/>
</dbReference>
<comment type="caution">
    <text evidence="6">The sequence shown here is derived from an EMBL/GenBank/DDBJ whole genome shotgun (WGS) entry which is preliminary data.</text>
</comment>
<dbReference type="InterPro" id="IPR015422">
    <property type="entry name" value="PyrdxlP-dep_Trfase_small"/>
</dbReference>
<evidence type="ECO:0000259" key="5">
    <source>
        <dbReference type="Pfam" id="PF01212"/>
    </source>
</evidence>
<comment type="cofactor">
    <cofactor evidence="1">
        <name>pyridoxal 5'-phosphate</name>
        <dbReference type="ChEBI" id="CHEBI:597326"/>
    </cofactor>
</comment>
<keyword evidence="4" id="KW-0456">Lyase</keyword>
<reference evidence="6 7" key="1">
    <citation type="submission" date="2024-03" db="EMBL/GenBank/DDBJ databases">
        <title>The Acrasis kona genome and developmental transcriptomes reveal deep origins of eukaryotic multicellular pathways.</title>
        <authorList>
            <person name="Sheikh S."/>
            <person name="Fu C.-J."/>
            <person name="Brown M.W."/>
            <person name="Baldauf S.L."/>
        </authorList>
    </citation>
    <scope>NUCLEOTIDE SEQUENCE [LARGE SCALE GENOMIC DNA]</scope>
    <source>
        <strain evidence="6 7">ATCC MYA-3509</strain>
    </source>
</reference>
<keyword evidence="7" id="KW-1185">Reference proteome</keyword>
<dbReference type="Pfam" id="PF06108">
    <property type="entry name" value="DUF952"/>
    <property type="match status" value="1"/>
</dbReference>
<dbReference type="Gene3D" id="3.40.640.10">
    <property type="entry name" value="Type I PLP-dependent aspartate aminotransferase-like (Major domain)"/>
    <property type="match status" value="1"/>
</dbReference>
<evidence type="ECO:0000256" key="4">
    <source>
        <dbReference type="ARBA" id="ARBA00023239"/>
    </source>
</evidence>
<dbReference type="SUPFAM" id="SSF56399">
    <property type="entry name" value="ADP-ribosylation"/>
    <property type="match status" value="1"/>
</dbReference>
<dbReference type="PANTHER" id="PTHR48097">
    <property type="entry name" value="L-THREONINE ALDOLASE-RELATED"/>
    <property type="match status" value="1"/>
</dbReference>
<accession>A0AAW2ZEE0</accession>
<protein>
    <submittedName>
        <fullName evidence="6">Low-specificity L-threonine aldolase</fullName>
    </submittedName>
</protein>
<dbReference type="GO" id="GO:0006545">
    <property type="term" value="P:glycine biosynthetic process"/>
    <property type="evidence" value="ECO:0007669"/>
    <property type="project" value="TreeGrafter"/>
</dbReference>
<sequence length="468" mass="52135">MSSLVRVDYRSDTVTRPTQEMLSAMVNAPVGDDVYQDDPTVHQLEKKCADLCGMEAGLFVCSGVMSNQIALRCHLKPMEEVICDHRAHVYRSEQGGIMFHSNASVMPIIPHEGSTHITAQQIEAKINTKVDYHTPISSVISLENTIMGTVVPVEEIAATHTLARKHGLKMHLDGARIWNASTATGIELKQYGQYFDSISLCLSKGLGAPIGSVLVGSKDFIALARRYRKLFGGGWRQAGLLAGAAIYAIDNIWPLLKKDHENAQKLSKGLIEMGFKITVPVETNFVFVNGEDINFSFRHAHPFLLAHGVLITPNGFNCRMAVHHQVTSEGVDLTLSLIKQLITSRFIYRVMSNEDYKKSVVDDHYPGTAQEIKEGFLHFSTKETIRQSAEIYQKGVKDLVLLKIDPLKLTDLDALRWVTVSTRQSKAFPHLHGKLPLSAVVSEKHIPFDEKTQAHDWSESEVIEQVEQ</sequence>
<dbReference type="EMBL" id="JAOPGA020001292">
    <property type="protein sequence ID" value="KAL0486982.1"/>
    <property type="molecule type" value="Genomic_DNA"/>
</dbReference>
<dbReference type="Gene3D" id="3.20.170.20">
    <property type="entry name" value="Protein of unknown function DUF952"/>
    <property type="match status" value="1"/>
</dbReference>
<dbReference type="InterPro" id="IPR009297">
    <property type="entry name" value="DUF952"/>
</dbReference>
<evidence type="ECO:0000256" key="3">
    <source>
        <dbReference type="ARBA" id="ARBA00022898"/>
    </source>
</evidence>